<dbReference type="Pfam" id="PF13561">
    <property type="entry name" value="adh_short_C2"/>
    <property type="match status" value="1"/>
</dbReference>
<evidence type="ECO:0000313" key="5">
    <source>
        <dbReference type="Proteomes" id="UP000289784"/>
    </source>
</evidence>
<comment type="similarity">
    <text evidence="1">Belongs to the short-chain dehydrogenases/reductases (SDR) family.</text>
</comment>
<dbReference type="CDD" id="cd05233">
    <property type="entry name" value="SDR_c"/>
    <property type="match status" value="1"/>
</dbReference>
<dbReference type="Proteomes" id="UP000289784">
    <property type="component" value="Unassembled WGS sequence"/>
</dbReference>
<dbReference type="AlphaFoldDB" id="A0A4Q1JX39"/>
<accession>A0A4Q1JX39</accession>
<sequence length="245" mass="25217">MSKPEVQGLNALVTGAASGIGAAVARRMAEEGARVAGLDRQPMAGLAIQALADLRDGDAVAQAVAALARQAGAFDVLVHCAGYCPSGGTLEGDDAQWLETYSVNVLGALRVMRLVVPAMRRSGGSIVLVSSINARFATPSLAAYAASKAALEAMSRTAALEFAGDGIRVNCIAPASVDTPMLQASFARTDDPQHARERNIARHPLGRLGTPQDAAELALFLASPRSAWITGGVFPLDGGAGVTRR</sequence>
<dbReference type="InterPro" id="IPR002347">
    <property type="entry name" value="SDR_fam"/>
</dbReference>
<dbReference type="EMBL" id="SAWZ01000003">
    <property type="protein sequence ID" value="RXR06340.1"/>
    <property type="molecule type" value="Genomic_DNA"/>
</dbReference>
<dbReference type="FunFam" id="3.40.50.720:FF:000084">
    <property type="entry name" value="Short-chain dehydrogenase reductase"/>
    <property type="match status" value="1"/>
</dbReference>
<dbReference type="OrthoDB" id="9803628at2"/>
<dbReference type="PANTHER" id="PTHR43477:SF4">
    <property type="entry name" value="DEHYDROGENASE_REDUCTASE SDR FAMILY MEMBER 6"/>
    <property type="match status" value="1"/>
</dbReference>
<dbReference type="PRINTS" id="PR00081">
    <property type="entry name" value="GDHRDH"/>
</dbReference>
<protein>
    <submittedName>
        <fullName evidence="4">SDR family oxidoreductase</fullName>
    </submittedName>
</protein>
<gene>
    <name evidence="4" type="ORF">EPA99_06690</name>
</gene>
<dbReference type="PRINTS" id="PR00080">
    <property type="entry name" value="SDRFAMILY"/>
</dbReference>
<dbReference type="RefSeq" id="WP_129470447.1">
    <property type="nucleotide sequence ID" value="NZ_SAWZ01000003.1"/>
</dbReference>
<evidence type="ECO:0000256" key="2">
    <source>
        <dbReference type="ARBA" id="ARBA00023002"/>
    </source>
</evidence>
<evidence type="ECO:0000256" key="1">
    <source>
        <dbReference type="ARBA" id="ARBA00006484"/>
    </source>
</evidence>
<dbReference type="InterPro" id="IPR020904">
    <property type="entry name" value="Sc_DH/Rdtase_CS"/>
</dbReference>
<evidence type="ECO:0000256" key="3">
    <source>
        <dbReference type="ARBA" id="ARBA00023027"/>
    </source>
</evidence>
<organism evidence="4 5">
    <name type="scientific">Pseudoxanthomonas composti</name>
    <dbReference type="NCBI Taxonomy" id="2137479"/>
    <lineage>
        <taxon>Bacteria</taxon>
        <taxon>Pseudomonadati</taxon>
        <taxon>Pseudomonadota</taxon>
        <taxon>Gammaproteobacteria</taxon>
        <taxon>Lysobacterales</taxon>
        <taxon>Lysobacteraceae</taxon>
        <taxon>Pseudoxanthomonas</taxon>
    </lineage>
</organism>
<dbReference type="PROSITE" id="PS00061">
    <property type="entry name" value="ADH_SHORT"/>
    <property type="match status" value="1"/>
</dbReference>
<reference evidence="4 5" key="1">
    <citation type="submission" date="2019-01" db="EMBL/GenBank/DDBJ databases">
        <title>Pseudoxanthomonas composti sp. nov., isolated from compost.</title>
        <authorList>
            <person name="Yang G."/>
        </authorList>
    </citation>
    <scope>NUCLEOTIDE SEQUENCE [LARGE SCALE GENOMIC DNA]</scope>
    <source>
        <strain evidence="4 5">GSS15</strain>
    </source>
</reference>
<dbReference type="InterPro" id="IPR036291">
    <property type="entry name" value="NAD(P)-bd_dom_sf"/>
</dbReference>
<evidence type="ECO:0000313" key="4">
    <source>
        <dbReference type="EMBL" id="RXR06340.1"/>
    </source>
</evidence>
<keyword evidence="3" id="KW-0520">NAD</keyword>
<name>A0A4Q1JX39_9GAMM</name>
<dbReference type="SUPFAM" id="SSF51735">
    <property type="entry name" value="NAD(P)-binding Rossmann-fold domains"/>
    <property type="match status" value="1"/>
</dbReference>
<dbReference type="Gene3D" id="3.40.50.720">
    <property type="entry name" value="NAD(P)-binding Rossmann-like Domain"/>
    <property type="match status" value="1"/>
</dbReference>
<keyword evidence="5" id="KW-1185">Reference proteome</keyword>
<dbReference type="PANTHER" id="PTHR43477">
    <property type="entry name" value="DIHYDROANTICAPSIN 7-DEHYDROGENASE"/>
    <property type="match status" value="1"/>
</dbReference>
<comment type="caution">
    <text evidence="4">The sequence shown here is derived from an EMBL/GenBank/DDBJ whole genome shotgun (WGS) entry which is preliminary data.</text>
</comment>
<dbReference type="GO" id="GO:0016491">
    <property type="term" value="F:oxidoreductase activity"/>
    <property type="evidence" value="ECO:0007669"/>
    <property type="project" value="UniProtKB-KW"/>
</dbReference>
<dbReference type="InterPro" id="IPR051122">
    <property type="entry name" value="SDR_DHRS6-like"/>
</dbReference>
<keyword evidence="2" id="KW-0560">Oxidoreductase</keyword>
<proteinExistence type="inferred from homology"/>